<accession>A0A699INS2</accession>
<gene>
    <name evidence="2" type="ORF">Tci_553417</name>
</gene>
<evidence type="ECO:0000256" key="1">
    <source>
        <dbReference type="SAM" id="MobiDB-lite"/>
    </source>
</evidence>
<proteinExistence type="predicted"/>
<evidence type="ECO:0000313" key="2">
    <source>
        <dbReference type="EMBL" id="GEZ81444.1"/>
    </source>
</evidence>
<protein>
    <submittedName>
        <fullName evidence="2">Uncharacterized protein</fullName>
    </submittedName>
</protein>
<dbReference type="AlphaFoldDB" id="A0A699INS2"/>
<feature type="region of interest" description="Disordered" evidence="1">
    <location>
        <begin position="39"/>
        <end position="67"/>
    </location>
</feature>
<dbReference type="EMBL" id="BKCJ010327218">
    <property type="protein sequence ID" value="GEZ81444.1"/>
    <property type="molecule type" value="Genomic_DNA"/>
</dbReference>
<comment type="caution">
    <text evidence="2">The sequence shown here is derived from an EMBL/GenBank/DDBJ whole genome shotgun (WGS) entry which is preliminary data.</text>
</comment>
<name>A0A699INS2_TANCI</name>
<reference evidence="2" key="1">
    <citation type="journal article" date="2019" name="Sci. Rep.">
        <title>Draft genome of Tanacetum cinerariifolium, the natural source of mosquito coil.</title>
        <authorList>
            <person name="Yamashiro T."/>
            <person name="Shiraishi A."/>
            <person name="Satake H."/>
            <person name="Nakayama K."/>
        </authorList>
    </citation>
    <scope>NUCLEOTIDE SEQUENCE</scope>
</reference>
<organism evidence="2">
    <name type="scientific">Tanacetum cinerariifolium</name>
    <name type="common">Dalmatian daisy</name>
    <name type="synonym">Chrysanthemum cinerariifolium</name>
    <dbReference type="NCBI Taxonomy" id="118510"/>
    <lineage>
        <taxon>Eukaryota</taxon>
        <taxon>Viridiplantae</taxon>
        <taxon>Streptophyta</taxon>
        <taxon>Embryophyta</taxon>
        <taxon>Tracheophyta</taxon>
        <taxon>Spermatophyta</taxon>
        <taxon>Magnoliopsida</taxon>
        <taxon>eudicotyledons</taxon>
        <taxon>Gunneridae</taxon>
        <taxon>Pentapetalae</taxon>
        <taxon>asterids</taxon>
        <taxon>campanulids</taxon>
        <taxon>Asterales</taxon>
        <taxon>Asteraceae</taxon>
        <taxon>Asteroideae</taxon>
        <taxon>Anthemideae</taxon>
        <taxon>Anthemidinae</taxon>
        <taxon>Tanacetum</taxon>
    </lineage>
</organism>
<sequence length="212" mass="23901">MDEKMVRFDLLFIGKNVTVHPDPADSFQKGSGQCMTRTHMQSVESKKKKIPSSSEPKTSHYVAENEEEDPLAVDFEIRSLGNVDLDQLMKDQKGDDAESTLVGTTIIDQEIKEVESDVEFMPDDEILSFFGDDNKEDDSDNELYVANEVPDLLTATIKNTLPQALTKAVRETLSGFNRRIKNSIKGEIPKVLKTLVLKPMYKKFNALNKLET</sequence>